<evidence type="ECO:0000313" key="2">
    <source>
        <dbReference type="Proteomes" id="UP000216991"/>
    </source>
</evidence>
<accession>A0A255YPV4</accession>
<dbReference type="Proteomes" id="UP000216991">
    <property type="component" value="Unassembled WGS sequence"/>
</dbReference>
<gene>
    <name evidence="1" type="ORF">CHU93_04510</name>
</gene>
<sequence>MTRLTIRRGGTKRVRATFFADQGAGIARDLSGLALMVIDQSPNIAPPALVILPPATGGQIEVLWTDEQTAPLKGGAGRVWLTLGFENDSGEREVLPTLTFDVE</sequence>
<proteinExistence type="predicted"/>
<comment type="caution">
    <text evidence="1">The sequence shown here is derived from an EMBL/GenBank/DDBJ whole genome shotgun (WGS) entry which is preliminary data.</text>
</comment>
<dbReference type="EMBL" id="NOXT01000088">
    <property type="protein sequence ID" value="OYQ31231.1"/>
    <property type="molecule type" value="Genomic_DNA"/>
</dbReference>
<dbReference type="OrthoDB" id="7595307at2"/>
<name>A0A255YPV4_9SPHN</name>
<dbReference type="RefSeq" id="WP_094472962.1">
    <property type="nucleotide sequence ID" value="NZ_NOXT01000088.1"/>
</dbReference>
<dbReference type="AlphaFoldDB" id="A0A255YPV4"/>
<reference evidence="1 2" key="1">
    <citation type="submission" date="2017-07" db="EMBL/GenBank/DDBJ databases">
        <title>Sandarakinorhabdus cyanobacteriorum sp. nov., a novel bacterium isolated from cyanobacterial aggregates in a eutrophic lake.</title>
        <authorList>
            <person name="Cai H."/>
        </authorList>
    </citation>
    <scope>NUCLEOTIDE SEQUENCE [LARGE SCALE GENOMIC DNA]</scope>
    <source>
        <strain evidence="1 2">TH057</strain>
    </source>
</reference>
<keyword evidence="2" id="KW-1185">Reference proteome</keyword>
<protein>
    <submittedName>
        <fullName evidence="1">Uncharacterized protein</fullName>
    </submittedName>
</protein>
<organism evidence="1 2">
    <name type="scientific">Sandarakinorhabdus cyanobacteriorum</name>
    <dbReference type="NCBI Taxonomy" id="1981098"/>
    <lineage>
        <taxon>Bacteria</taxon>
        <taxon>Pseudomonadati</taxon>
        <taxon>Pseudomonadota</taxon>
        <taxon>Alphaproteobacteria</taxon>
        <taxon>Sphingomonadales</taxon>
        <taxon>Sphingosinicellaceae</taxon>
        <taxon>Sandarakinorhabdus</taxon>
    </lineage>
</organism>
<evidence type="ECO:0000313" key="1">
    <source>
        <dbReference type="EMBL" id="OYQ31231.1"/>
    </source>
</evidence>